<protein>
    <submittedName>
        <fullName evidence="2">Uncharacterized protein</fullName>
    </submittedName>
</protein>
<evidence type="ECO:0000313" key="2">
    <source>
        <dbReference type="EMBL" id="KAF7277674.1"/>
    </source>
</evidence>
<feature type="region of interest" description="Disordered" evidence="1">
    <location>
        <begin position="1"/>
        <end position="43"/>
    </location>
</feature>
<sequence>TSKPTPVKNQEPLKIRRTNRSLSKDPRQQKNIHQPKPPPRFLS</sequence>
<accession>A0A834IBN8</accession>
<organism evidence="2 3">
    <name type="scientific">Rhynchophorus ferrugineus</name>
    <name type="common">Red palm weevil</name>
    <name type="synonym">Curculio ferrugineus</name>
    <dbReference type="NCBI Taxonomy" id="354439"/>
    <lineage>
        <taxon>Eukaryota</taxon>
        <taxon>Metazoa</taxon>
        <taxon>Ecdysozoa</taxon>
        <taxon>Arthropoda</taxon>
        <taxon>Hexapoda</taxon>
        <taxon>Insecta</taxon>
        <taxon>Pterygota</taxon>
        <taxon>Neoptera</taxon>
        <taxon>Endopterygota</taxon>
        <taxon>Coleoptera</taxon>
        <taxon>Polyphaga</taxon>
        <taxon>Cucujiformia</taxon>
        <taxon>Curculionidae</taxon>
        <taxon>Dryophthorinae</taxon>
        <taxon>Rhynchophorus</taxon>
    </lineage>
</organism>
<dbReference type="Proteomes" id="UP000625711">
    <property type="component" value="Unassembled WGS sequence"/>
</dbReference>
<keyword evidence="3" id="KW-1185">Reference proteome</keyword>
<name>A0A834IBN8_RHYFE</name>
<dbReference type="EMBL" id="JAACXV010000502">
    <property type="protein sequence ID" value="KAF7277674.1"/>
    <property type="molecule type" value="Genomic_DNA"/>
</dbReference>
<proteinExistence type="predicted"/>
<evidence type="ECO:0000256" key="1">
    <source>
        <dbReference type="SAM" id="MobiDB-lite"/>
    </source>
</evidence>
<evidence type="ECO:0000313" key="3">
    <source>
        <dbReference type="Proteomes" id="UP000625711"/>
    </source>
</evidence>
<dbReference type="AlphaFoldDB" id="A0A834IBN8"/>
<feature type="non-terminal residue" evidence="2">
    <location>
        <position position="1"/>
    </location>
</feature>
<gene>
    <name evidence="2" type="ORF">GWI33_022404</name>
</gene>
<reference evidence="2" key="1">
    <citation type="submission" date="2020-08" db="EMBL/GenBank/DDBJ databases">
        <title>Genome sequencing and assembly of the red palm weevil Rhynchophorus ferrugineus.</title>
        <authorList>
            <person name="Dias G.B."/>
            <person name="Bergman C.M."/>
            <person name="Manee M."/>
        </authorList>
    </citation>
    <scope>NUCLEOTIDE SEQUENCE</scope>
    <source>
        <strain evidence="2">AA-2017</strain>
        <tissue evidence="2">Whole larva</tissue>
    </source>
</reference>
<comment type="caution">
    <text evidence="2">The sequence shown here is derived from an EMBL/GenBank/DDBJ whole genome shotgun (WGS) entry which is preliminary data.</text>
</comment>